<gene>
    <name evidence="2" type="ORF">GGX14DRAFT_382544</name>
</gene>
<evidence type="ECO:0000313" key="3">
    <source>
        <dbReference type="Proteomes" id="UP001219525"/>
    </source>
</evidence>
<accession>A0AAD6XZN1</accession>
<organism evidence="2 3">
    <name type="scientific">Mycena pura</name>
    <dbReference type="NCBI Taxonomy" id="153505"/>
    <lineage>
        <taxon>Eukaryota</taxon>
        <taxon>Fungi</taxon>
        <taxon>Dikarya</taxon>
        <taxon>Basidiomycota</taxon>
        <taxon>Agaricomycotina</taxon>
        <taxon>Agaricomycetes</taxon>
        <taxon>Agaricomycetidae</taxon>
        <taxon>Agaricales</taxon>
        <taxon>Marasmiineae</taxon>
        <taxon>Mycenaceae</taxon>
        <taxon>Mycena</taxon>
    </lineage>
</organism>
<dbReference type="InterPro" id="IPR046496">
    <property type="entry name" value="DUF6589"/>
</dbReference>
<protein>
    <recommendedName>
        <fullName evidence="1">DUF6589 domain-containing protein</fullName>
    </recommendedName>
</protein>
<proteinExistence type="predicted"/>
<evidence type="ECO:0000313" key="2">
    <source>
        <dbReference type="EMBL" id="KAJ7190106.1"/>
    </source>
</evidence>
<dbReference type="AlphaFoldDB" id="A0AAD6XZN1"/>
<reference evidence="2" key="1">
    <citation type="submission" date="2023-03" db="EMBL/GenBank/DDBJ databases">
        <title>Massive genome expansion in bonnet fungi (Mycena s.s.) driven by repeated elements and novel gene families across ecological guilds.</title>
        <authorList>
            <consortium name="Lawrence Berkeley National Laboratory"/>
            <person name="Harder C.B."/>
            <person name="Miyauchi S."/>
            <person name="Viragh M."/>
            <person name="Kuo A."/>
            <person name="Thoen E."/>
            <person name="Andreopoulos B."/>
            <person name="Lu D."/>
            <person name="Skrede I."/>
            <person name="Drula E."/>
            <person name="Henrissat B."/>
            <person name="Morin E."/>
            <person name="Kohler A."/>
            <person name="Barry K."/>
            <person name="LaButti K."/>
            <person name="Morin E."/>
            <person name="Salamov A."/>
            <person name="Lipzen A."/>
            <person name="Mereny Z."/>
            <person name="Hegedus B."/>
            <person name="Baldrian P."/>
            <person name="Stursova M."/>
            <person name="Weitz H."/>
            <person name="Taylor A."/>
            <person name="Grigoriev I.V."/>
            <person name="Nagy L.G."/>
            <person name="Martin F."/>
            <person name="Kauserud H."/>
        </authorList>
    </citation>
    <scope>NUCLEOTIDE SEQUENCE</scope>
    <source>
        <strain evidence="2">9144</strain>
    </source>
</reference>
<name>A0AAD6XZN1_9AGAR</name>
<evidence type="ECO:0000259" key="1">
    <source>
        <dbReference type="Pfam" id="PF20231"/>
    </source>
</evidence>
<keyword evidence="3" id="KW-1185">Reference proteome</keyword>
<dbReference type="Proteomes" id="UP001219525">
    <property type="component" value="Unassembled WGS sequence"/>
</dbReference>
<comment type="caution">
    <text evidence="2">The sequence shown here is derived from an EMBL/GenBank/DDBJ whole genome shotgun (WGS) entry which is preliminary data.</text>
</comment>
<dbReference type="EMBL" id="JARJCW010000157">
    <property type="protein sequence ID" value="KAJ7190106.1"/>
    <property type="molecule type" value="Genomic_DNA"/>
</dbReference>
<sequence length="934" mass="105968">MPAVTERLEQVFRAQLLRRRQEGYPTLPPHPSGPQRTKTRWEHIDHVLLYIDKYLKSLGFFFEILLTNVPRGDSDPRTTRHRSTLSRWLSGDSVFRPVQLVQAIYQHRYSVPKARSKYSSELDRAFDGNSDLQAIRFARPGLSIWALQLSARRCAMEIGKAAHTSTTTDDAEFQAHLQAAANTRMAGERDLVTEEDLLNFSTERSARVLQARAPAVWYLTEWMAGTRKNGGFVVRPYRPHPLIQTAAISSFVIARNKFANAYWALPMGVFLFASKAQSDVKRIFCRIGLAVADTTVRRALAALTQSREMNMQRETAAALAKKEPAYRINLDNIQKYQIVHEPGLGKKSTMIVGTAATAIRLDDCEPGAFNLDAHEQRIIQNTGAESTIDDLLDTVDFPHLECVHAHHILRILCEFIPQLEHYLPQIAQRLREAPLAKHRMRPGRKTHIVPLRANGHNEMETHGMQATLLDFDTQLGYTSDNVNDANIILLQGGDGGSVLCGTRVARYLFPQAATLSPYQSFEGRIWIPGIFHTSMHSINAIAENHYGDKTSQDPSALAHSAVATDLHVPSNLSQCDYYATTRTMTTIFKAEVLDVWDLFLSGHTGLHLFFDTLAEKNQIPTVDELLEKATVMIQLYMSSAGYYSALARSGTWVNFVQGPTWDNTSPSSSTPSAVQADADFAGDQVLANSIIFRRDFLNWVELSDAVSEGDIGRVVEVLKLWIFMFAGASKQNYVTILLELHFFFKYDASTDLCNAVWNNWVVSLSEELGKALPDDHLQEHQNKVFVAMTPKTSKSFDEPFIRNTISPNVHFFMRIKEEMERTFELSRQSKTHTSRDINNEIRKLTAKYRTQKLHYFCKGRFMGHTAKDLIDEGYKTLDSGKFNEFQQQRKDRAALLKAIRKPEPRQPLQLHRQTQPSRNSRAIVMRRAWSRKQA</sequence>
<dbReference type="Pfam" id="PF20231">
    <property type="entry name" value="DUF6589"/>
    <property type="match status" value="1"/>
</dbReference>
<feature type="domain" description="DUF6589" evidence="1">
    <location>
        <begin position="385"/>
        <end position="832"/>
    </location>
</feature>